<proteinExistence type="predicted"/>
<keyword evidence="4" id="KW-1185">Reference proteome</keyword>
<feature type="compositionally biased region" description="Basic residues" evidence="1">
    <location>
        <begin position="178"/>
        <end position="189"/>
    </location>
</feature>
<protein>
    <recommendedName>
        <fullName evidence="2">Aminotransferase-like plant mobile domain-containing protein</fullName>
    </recommendedName>
</protein>
<dbReference type="EMBL" id="JASCZI010242143">
    <property type="protein sequence ID" value="MED6209816.1"/>
    <property type="molecule type" value="Genomic_DNA"/>
</dbReference>
<organism evidence="3 4">
    <name type="scientific">Stylosanthes scabra</name>
    <dbReference type="NCBI Taxonomy" id="79078"/>
    <lineage>
        <taxon>Eukaryota</taxon>
        <taxon>Viridiplantae</taxon>
        <taxon>Streptophyta</taxon>
        <taxon>Embryophyta</taxon>
        <taxon>Tracheophyta</taxon>
        <taxon>Spermatophyta</taxon>
        <taxon>Magnoliopsida</taxon>
        <taxon>eudicotyledons</taxon>
        <taxon>Gunneridae</taxon>
        <taxon>Pentapetalae</taxon>
        <taxon>rosids</taxon>
        <taxon>fabids</taxon>
        <taxon>Fabales</taxon>
        <taxon>Fabaceae</taxon>
        <taxon>Papilionoideae</taxon>
        <taxon>50 kb inversion clade</taxon>
        <taxon>dalbergioids sensu lato</taxon>
        <taxon>Dalbergieae</taxon>
        <taxon>Pterocarpus clade</taxon>
        <taxon>Stylosanthes</taxon>
    </lineage>
</organism>
<evidence type="ECO:0000313" key="3">
    <source>
        <dbReference type="EMBL" id="MED6209816.1"/>
    </source>
</evidence>
<feature type="domain" description="Aminotransferase-like plant mobile" evidence="2">
    <location>
        <begin position="2"/>
        <end position="64"/>
    </location>
</feature>
<evidence type="ECO:0000259" key="2">
    <source>
        <dbReference type="Pfam" id="PF10536"/>
    </source>
</evidence>
<dbReference type="InterPro" id="IPR019557">
    <property type="entry name" value="AminoTfrase-like_pln_mobile"/>
</dbReference>
<name>A0ABU6YK76_9FABA</name>
<feature type="region of interest" description="Disordered" evidence="1">
    <location>
        <begin position="178"/>
        <end position="208"/>
    </location>
</feature>
<evidence type="ECO:0000256" key="1">
    <source>
        <dbReference type="SAM" id="MobiDB-lite"/>
    </source>
</evidence>
<reference evidence="3 4" key="1">
    <citation type="journal article" date="2023" name="Plants (Basel)">
        <title>Bridging the Gap: Combining Genomics and Transcriptomics Approaches to Understand Stylosanthes scabra, an Orphan Legume from the Brazilian Caatinga.</title>
        <authorList>
            <person name="Ferreira-Neto J.R.C."/>
            <person name="da Silva M.D."/>
            <person name="Binneck E."/>
            <person name="de Melo N.F."/>
            <person name="da Silva R.H."/>
            <person name="de Melo A.L.T.M."/>
            <person name="Pandolfi V."/>
            <person name="Bustamante F.O."/>
            <person name="Brasileiro-Vidal A.C."/>
            <person name="Benko-Iseppon A.M."/>
        </authorList>
    </citation>
    <scope>NUCLEOTIDE SEQUENCE [LARGE SCALE GENOMIC DNA]</scope>
    <source>
        <tissue evidence="3">Leaves</tissue>
    </source>
</reference>
<evidence type="ECO:0000313" key="4">
    <source>
        <dbReference type="Proteomes" id="UP001341840"/>
    </source>
</evidence>
<feature type="region of interest" description="Disordered" evidence="1">
    <location>
        <begin position="242"/>
        <end position="262"/>
    </location>
</feature>
<sequence>MQFRWTPYDTQELQAIVPDWLHSRGEVYTWRSIVPVVCFNYVHMHHVDRVLRQYGGEQPVPRAPVDVTRYMSSTGRGEDVWWPERLSTWYNAWRPGEPLEYLSPYPRHQILGGLSGTSLGMLVHPDEGGFCHYLPLWMTHGGCLHLLIYPLPPNMRGMSLHCLMMHLLHAGGVYRPAARGRRGGGRGRGGRLTDPARPPTNARDRRRRIRMGEDYGDAGDVPHVSPIHSSWLHLNLAGSWDMPPPAHDNQPDVGPSSQPGLVQSPDPYLVDVLDRRALDEVFDMVRAPDTVAFDVASSYLRTRDHRLDPNSFGFDVSVPPPHTSVDVQHSSWDHSYGSPSGIVGYQMWGSGQPGMQYDTPPSYQAPTSYHSHETTSAHIAMTSQPVIASVEPSPPHRQ</sequence>
<dbReference type="Pfam" id="PF10536">
    <property type="entry name" value="PMD"/>
    <property type="match status" value="1"/>
</dbReference>
<dbReference type="Proteomes" id="UP001341840">
    <property type="component" value="Unassembled WGS sequence"/>
</dbReference>
<comment type="caution">
    <text evidence="3">The sequence shown here is derived from an EMBL/GenBank/DDBJ whole genome shotgun (WGS) entry which is preliminary data.</text>
</comment>
<accession>A0ABU6YK76</accession>
<gene>
    <name evidence="3" type="ORF">PIB30_058296</name>
</gene>